<comment type="similarity">
    <text evidence="2 11">Belongs to the germin family.</text>
</comment>
<feature type="binding site" evidence="8">
    <location>
        <position position="118"/>
    </location>
    <ligand>
        <name>oxalate</name>
        <dbReference type="ChEBI" id="CHEBI:30623"/>
    </ligand>
</feature>
<dbReference type="InterPro" id="IPR019780">
    <property type="entry name" value="Germin_Mn-BS"/>
</dbReference>
<evidence type="ECO:0000256" key="1">
    <source>
        <dbReference type="ARBA" id="ARBA00004271"/>
    </source>
</evidence>
<keyword evidence="14" id="KW-1185">Reference proteome</keyword>
<feature type="binding site" evidence="9">
    <location>
        <position position="111"/>
    </location>
    <ligand>
        <name>Mn(2+)</name>
        <dbReference type="ChEBI" id="CHEBI:29035"/>
    </ligand>
</feature>
<evidence type="ECO:0000313" key="13">
    <source>
        <dbReference type="EMBL" id="GJN09435.1"/>
    </source>
</evidence>
<accession>A0AAV5DGT8</accession>
<proteinExistence type="inferred from homology"/>
<feature type="binding site" evidence="8">
    <location>
        <position position="113"/>
    </location>
    <ligand>
        <name>oxalate</name>
        <dbReference type="ChEBI" id="CHEBI:30623"/>
    </ligand>
</feature>
<reference evidence="13" key="1">
    <citation type="journal article" date="2018" name="DNA Res.">
        <title>Multiple hybrid de novo genome assembly of finger millet, an orphan allotetraploid crop.</title>
        <authorList>
            <person name="Hatakeyama M."/>
            <person name="Aluri S."/>
            <person name="Balachadran M.T."/>
            <person name="Sivarajan S.R."/>
            <person name="Patrignani A."/>
            <person name="Gruter S."/>
            <person name="Poveda L."/>
            <person name="Shimizu-Inatsugi R."/>
            <person name="Baeten J."/>
            <person name="Francoijs K.J."/>
            <person name="Nataraja K.N."/>
            <person name="Reddy Y.A.N."/>
            <person name="Phadnis S."/>
            <person name="Ravikumar R.L."/>
            <person name="Schlapbach R."/>
            <person name="Sreeman S.M."/>
            <person name="Shimizu K.K."/>
        </authorList>
    </citation>
    <scope>NUCLEOTIDE SEQUENCE</scope>
</reference>
<evidence type="ECO:0000256" key="3">
    <source>
        <dbReference type="ARBA" id="ARBA00022523"/>
    </source>
</evidence>
<dbReference type="CDD" id="cd02241">
    <property type="entry name" value="cupin_OxOx"/>
    <property type="match status" value="1"/>
</dbReference>
<comment type="caution">
    <text evidence="13">The sequence shown here is derived from an EMBL/GenBank/DDBJ whole genome shotgun (WGS) entry which is preliminary data.</text>
</comment>
<dbReference type="GO" id="GO:0048046">
    <property type="term" value="C:apoplast"/>
    <property type="evidence" value="ECO:0007669"/>
    <property type="project" value="UniProtKB-SubCell"/>
</dbReference>
<dbReference type="Pfam" id="PF00190">
    <property type="entry name" value="Cupin_1"/>
    <property type="match status" value="1"/>
</dbReference>
<evidence type="ECO:0000256" key="6">
    <source>
        <dbReference type="ARBA" id="ARBA00023157"/>
    </source>
</evidence>
<keyword evidence="7 8" id="KW-0464">Manganese</keyword>
<dbReference type="FunFam" id="2.60.120.10:FF:000005">
    <property type="entry name" value="Germin-like protein subfamily 1 member 8"/>
    <property type="match status" value="1"/>
</dbReference>
<feature type="binding site" evidence="9">
    <location>
        <position position="118"/>
    </location>
    <ligand>
        <name>Mn(2+)</name>
        <dbReference type="ChEBI" id="CHEBI:29035"/>
    </ligand>
</feature>
<comment type="subcellular location">
    <subcellularLocation>
        <location evidence="1 11">Secreted</location>
        <location evidence="1 11">Extracellular space</location>
        <location evidence="1 11">Apoplast</location>
    </subcellularLocation>
</comment>
<feature type="disulfide bond" evidence="10">
    <location>
        <begin position="32"/>
        <end position="47"/>
    </location>
</feature>
<evidence type="ECO:0000259" key="12">
    <source>
        <dbReference type="SMART" id="SM00835"/>
    </source>
</evidence>
<keyword evidence="3 11" id="KW-0052">Apoplast</keyword>
<dbReference type="Gene3D" id="2.60.120.10">
    <property type="entry name" value="Jelly Rolls"/>
    <property type="match status" value="1"/>
</dbReference>
<dbReference type="EMBL" id="BQKI01000016">
    <property type="protein sequence ID" value="GJN09435.1"/>
    <property type="molecule type" value="Genomic_DNA"/>
</dbReference>
<dbReference type="Proteomes" id="UP001054889">
    <property type="component" value="Unassembled WGS sequence"/>
</dbReference>
<evidence type="ECO:0000256" key="4">
    <source>
        <dbReference type="ARBA" id="ARBA00022525"/>
    </source>
</evidence>
<evidence type="ECO:0000256" key="8">
    <source>
        <dbReference type="PIRSR" id="PIRSR601929-1"/>
    </source>
</evidence>
<evidence type="ECO:0000256" key="11">
    <source>
        <dbReference type="RuleBase" id="RU366015"/>
    </source>
</evidence>
<dbReference type="InterPro" id="IPR006045">
    <property type="entry name" value="Cupin_1"/>
</dbReference>
<dbReference type="PROSITE" id="PS00725">
    <property type="entry name" value="GERMIN"/>
    <property type="match status" value="1"/>
</dbReference>
<feature type="signal peptide" evidence="11">
    <location>
        <begin position="1"/>
        <end position="22"/>
    </location>
</feature>
<gene>
    <name evidence="13" type="primary">ga27441</name>
    <name evidence="13" type="ORF">PR202_ga27441</name>
</gene>
<dbReference type="SUPFAM" id="SSF51182">
    <property type="entry name" value="RmlC-like cupins"/>
    <property type="match status" value="1"/>
</dbReference>
<sequence length="225" mass="24434">MASSTCFLLVVVLALITSQAIASDPSPLQDFCVADKYSPVRVNGFACKDPMAVNADDFFKAAMLDKPRNTMMSKVGSNVTLINVMQIPGLNTLGISLARIDYAPLGQNPPHTHPRATEILTVLEGTLYVGFVTSNPNKLFAKVLNKGDVFVFPQGLIHFQFNPIYDKPAVAIAALSSQNPGAITIANAVFGSKPPISDDVLAKAFQVEKRTIDWLQAQFWENNHN</sequence>
<dbReference type="AlphaFoldDB" id="A0AAV5DGT8"/>
<keyword evidence="4 11" id="KW-0964">Secreted</keyword>
<dbReference type="PRINTS" id="PR00325">
    <property type="entry name" value="GERMIN"/>
</dbReference>
<protein>
    <recommendedName>
        <fullName evidence="11">Germin-like protein</fullName>
    </recommendedName>
</protein>
<name>A0AAV5DGT8_ELECO</name>
<organism evidence="13 14">
    <name type="scientific">Eleusine coracana subsp. coracana</name>
    <dbReference type="NCBI Taxonomy" id="191504"/>
    <lineage>
        <taxon>Eukaryota</taxon>
        <taxon>Viridiplantae</taxon>
        <taxon>Streptophyta</taxon>
        <taxon>Embryophyta</taxon>
        <taxon>Tracheophyta</taxon>
        <taxon>Spermatophyta</taxon>
        <taxon>Magnoliopsida</taxon>
        <taxon>Liliopsida</taxon>
        <taxon>Poales</taxon>
        <taxon>Poaceae</taxon>
        <taxon>PACMAD clade</taxon>
        <taxon>Chloridoideae</taxon>
        <taxon>Cynodonteae</taxon>
        <taxon>Eleusininae</taxon>
        <taxon>Eleusine</taxon>
    </lineage>
</organism>
<evidence type="ECO:0000256" key="9">
    <source>
        <dbReference type="PIRSR" id="PIRSR601929-2"/>
    </source>
</evidence>
<feature type="binding site" evidence="9">
    <location>
        <position position="158"/>
    </location>
    <ligand>
        <name>Mn(2+)</name>
        <dbReference type="ChEBI" id="CHEBI:29035"/>
    </ligand>
</feature>
<keyword evidence="11" id="KW-0732">Signal</keyword>
<evidence type="ECO:0000256" key="5">
    <source>
        <dbReference type="ARBA" id="ARBA00022723"/>
    </source>
</evidence>
<dbReference type="InterPro" id="IPR001929">
    <property type="entry name" value="Germin"/>
</dbReference>
<evidence type="ECO:0000313" key="14">
    <source>
        <dbReference type="Proteomes" id="UP001054889"/>
    </source>
</evidence>
<feature type="binding site" evidence="9">
    <location>
        <position position="113"/>
    </location>
    <ligand>
        <name>Mn(2+)</name>
        <dbReference type="ChEBI" id="CHEBI:29035"/>
    </ligand>
</feature>
<evidence type="ECO:0000256" key="2">
    <source>
        <dbReference type="ARBA" id="ARBA00007456"/>
    </source>
</evidence>
<keyword evidence="5 8" id="KW-0479">Metal-binding</keyword>
<dbReference type="GO" id="GO:0030145">
    <property type="term" value="F:manganese ion binding"/>
    <property type="evidence" value="ECO:0007669"/>
    <property type="project" value="UniProtKB-UniRule"/>
</dbReference>
<dbReference type="PANTHER" id="PTHR31238">
    <property type="entry name" value="GERMIN-LIKE PROTEIN SUBFAMILY 3 MEMBER 3"/>
    <property type="match status" value="1"/>
</dbReference>
<dbReference type="SMART" id="SM00835">
    <property type="entry name" value="Cupin_1"/>
    <property type="match status" value="1"/>
</dbReference>
<feature type="binding site" evidence="8">
    <location>
        <position position="108"/>
    </location>
    <ligand>
        <name>oxalate</name>
        <dbReference type="ChEBI" id="CHEBI:30623"/>
    </ligand>
</feature>
<reference evidence="13" key="2">
    <citation type="submission" date="2021-12" db="EMBL/GenBank/DDBJ databases">
        <title>Resequencing data analysis of finger millet.</title>
        <authorList>
            <person name="Hatakeyama M."/>
            <person name="Aluri S."/>
            <person name="Balachadran M.T."/>
            <person name="Sivarajan S.R."/>
            <person name="Poveda L."/>
            <person name="Shimizu-Inatsugi R."/>
            <person name="Schlapbach R."/>
            <person name="Sreeman S.M."/>
            <person name="Shimizu K.K."/>
        </authorList>
    </citation>
    <scope>NUCLEOTIDE SEQUENCE</scope>
</reference>
<dbReference type="InterPro" id="IPR014710">
    <property type="entry name" value="RmlC-like_jellyroll"/>
</dbReference>
<evidence type="ECO:0000256" key="7">
    <source>
        <dbReference type="ARBA" id="ARBA00023211"/>
    </source>
</evidence>
<feature type="domain" description="Cupin type-1" evidence="12">
    <location>
        <begin position="70"/>
        <end position="213"/>
    </location>
</feature>
<evidence type="ECO:0000256" key="10">
    <source>
        <dbReference type="PIRSR" id="PIRSR601929-3"/>
    </source>
</evidence>
<dbReference type="InterPro" id="IPR011051">
    <property type="entry name" value="RmlC_Cupin_sf"/>
</dbReference>
<feature type="chain" id="PRO_5043093620" description="Germin-like protein" evidence="11">
    <location>
        <begin position="23"/>
        <end position="225"/>
    </location>
</feature>
<keyword evidence="6 10" id="KW-1015">Disulfide bond</keyword>